<keyword evidence="4" id="KW-1003">Cell membrane</keyword>
<dbReference type="GO" id="GO:0005886">
    <property type="term" value="C:plasma membrane"/>
    <property type="evidence" value="ECO:0007669"/>
    <property type="project" value="UniProtKB-SubCell"/>
</dbReference>
<evidence type="ECO:0000256" key="7">
    <source>
        <dbReference type="ARBA" id="ARBA00023136"/>
    </source>
</evidence>
<dbReference type="InterPro" id="IPR000515">
    <property type="entry name" value="MetI-like"/>
</dbReference>
<feature type="transmembrane region" description="Helical" evidence="8">
    <location>
        <begin position="58"/>
        <end position="83"/>
    </location>
</feature>
<evidence type="ECO:0000313" key="10">
    <source>
        <dbReference type="EMBL" id="TPW26867.1"/>
    </source>
</evidence>
<evidence type="ECO:0000256" key="3">
    <source>
        <dbReference type="ARBA" id="ARBA00022448"/>
    </source>
</evidence>
<keyword evidence="6 8" id="KW-1133">Transmembrane helix</keyword>
<dbReference type="SUPFAM" id="SSF161098">
    <property type="entry name" value="MetI-like"/>
    <property type="match status" value="1"/>
</dbReference>
<feature type="transmembrane region" description="Helical" evidence="8">
    <location>
        <begin position="138"/>
        <end position="161"/>
    </location>
</feature>
<gene>
    <name evidence="10" type="ORF">FJU08_21420</name>
</gene>
<dbReference type="PANTHER" id="PTHR42929:SF5">
    <property type="entry name" value="ABC TRANSPORTER PERMEASE PROTEIN"/>
    <property type="match status" value="1"/>
</dbReference>
<keyword evidence="7 8" id="KW-0472">Membrane</keyword>
<dbReference type="InterPro" id="IPR035906">
    <property type="entry name" value="MetI-like_sf"/>
</dbReference>
<keyword evidence="3 8" id="KW-0813">Transport</keyword>
<protein>
    <submittedName>
        <fullName evidence="10">ABC transporter permease</fullName>
    </submittedName>
</protein>
<dbReference type="EMBL" id="VHLG01000022">
    <property type="protein sequence ID" value="TPW26867.1"/>
    <property type="molecule type" value="Genomic_DNA"/>
</dbReference>
<sequence>MPLLILPATALVIMLLVLPMAGLLRISLNQYSPTELMVEAVTGENYLNAITDPFYQKILLVTVAVAVSCTVLSLLLSIAPAYWLARMQSRWKSALIILTLFPLLVGNVVRAAGWMAILSTDGALNAFLGLFGFGPYKLLYQPAAVVFGTAAVVMPYMILTLSAVIEAIPRQTEEAATNLGAPPLTVLRRILLPQAAPGVVAGCVLVFIMSMNAYATPVLLGGPNFTMLAPAVYDQFVRVGNWPFGAALAFLLLLSTLVLTVLVNFALVRALKRKSL</sequence>
<dbReference type="AlphaFoldDB" id="A0A506U4P7"/>
<evidence type="ECO:0000256" key="6">
    <source>
        <dbReference type="ARBA" id="ARBA00022989"/>
    </source>
</evidence>
<evidence type="ECO:0000256" key="2">
    <source>
        <dbReference type="ARBA" id="ARBA00007069"/>
    </source>
</evidence>
<dbReference type="OrthoDB" id="9807047at2"/>
<evidence type="ECO:0000256" key="4">
    <source>
        <dbReference type="ARBA" id="ARBA00022475"/>
    </source>
</evidence>
<dbReference type="Proteomes" id="UP000318801">
    <property type="component" value="Unassembled WGS sequence"/>
</dbReference>
<dbReference type="CDD" id="cd06261">
    <property type="entry name" value="TM_PBP2"/>
    <property type="match status" value="1"/>
</dbReference>
<dbReference type="PROSITE" id="PS50928">
    <property type="entry name" value="ABC_TM1"/>
    <property type="match status" value="1"/>
</dbReference>
<comment type="subcellular location">
    <subcellularLocation>
        <location evidence="1 8">Cell membrane</location>
        <topology evidence="1 8">Multi-pass membrane protein</topology>
    </subcellularLocation>
</comment>
<evidence type="ECO:0000313" key="11">
    <source>
        <dbReference type="Proteomes" id="UP000318801"/>
    </source>
</evidence>
<dbReference type="Gene3D" id="1.10.3720.10">
    <property type="entry name" value="MetI-like"/>
    <property type="match status" value="1"/>
</dbReference>
<feature type="transmembrane region" description="Helical" evidence="8">
    <location>
        <begin position="198"/>
        <end position="222"/>
    </location>
</feature>
<evidence type="ECO:0000259" key="9">
    <source>
        <dbReference type="PROSITE" id="PS50928"/>
    </source>
</evidence>
<feature type="transmembrane region" description="Helical" evidence="8">
    <location>
        <begin position="95"/>
        <end position="118"/>
    </location>
</feature>
<feature type="domain" description="ABC transmembrane type-1" evidence="9">
    <location>
        <begin position="59"/>
        <end position="263"/>
    </location>
</feature>
<keyword evidence="5 8" id="KW-0812">Transmembrane</keyword>
<accession>A0A506U4P7</accession>
<feature type="transmembrane region" description="Helical" evidence="8">
    <location>
        <begin position="242"/>
        <end position="267"/>
    </location>
</feature>
<dbReference type="RefSeq" id="WP_141151094.1">
    <property type="nucleotide sequence ID" value="NZ_VHLG01000022.1"/>
</dbReference>
<comment type="similarity">
    <text evidence="2">Belongs to the binding-protein-dependent transport system permease family. CysTW subfamily.</text>
</comment>
<evidence type="ECO:0000256" key="1">
    <source>
        <dbReference type="ARBA" id="ARBA00004651"/>
    </source>
</evidence>
<proteinExistence type="inferred from homology"/>
<dbReference type="PANTHER" id="PTHR42929">
    <property type="entry name" value="INNER MEMBRANE ABC TRANSPORTER PERMEASE PROTEIN YDCU-RELATED-RELATED"/>
    <property type="match status" value="1"/>
</dbReference>
<evidence type="ECO:0000256" key="8">
    <source>
        <dbReference type="RuleBase" id="RU363032"/>
    </source>
</evidence>
<reference evidence="10 11" key="1">
    <citation type="submission" date="2019-06" db="EMBL/GenBank/DDBJ databases">
        <authorList>
            <person name="Li M."/>
        </authorList>
    </citation>
    <scope>NUCLEOTIDE SEQUENCE [LARGE SCALE GENOMIC DNA]</scope>
    <source>
        <strain evidence="10 11">BGMRC2036</strain>
    </source>
</reference>
<evidence type="ECO:0000256" key="5">
    <source>
        <dbReference type="ARBA" id="ARBA00022692"/>
    </source>
</evidence>
<dbReference type="GO" id="GO:0055085">
    <property type="term" value="P:transmembrane transport"/>
    <property type="evidence" value="ECO:0007669"/>
    <property type="project" value="InterPro"/>
</dbReference>
<organism evidence="10 11">
    <name type="scientific">Martelella alba</name>
    <dbReference type="NCBI Taxonomy" id="2590451"/>
    <lineage>
        <taxon>Bacteria</taxon>
        <taxon>Pseudomonadati</taxon>
        <taxon>Pseudomonadota</taxon>
        <taxon>Alphaproteobacteria</taxon>
        <taxon>Hyphomicrobiales</taxon>
        <taxon>Aurantimonadaceae</taxon>
        <taxon>Martelella</taxon>
    </lineage>
</organism>
<keyword evidence="11" id="KW-1185">Reference proteome</keyword>
<name>A0A506U4P7_9HYPH</name>
<dbReference type="Pfam" id="PF00528">
    <property type="entry name" value="BPD_transp_1"/>
    <property type="match status" value="1"/>
</dbReference>
<comment type="caution">
    <text evidence="10">The sequence shown here is derived from an EMBL/GenBank/DDBJ whole genome shotgun (WGS) entry which is preliminary data.</text>
</comment>